<reference evidence="4 5" key="1">
    <citation type="journal article" date="2014" name="Int. J. Syst. Evol. Microbiol.">
        <title>Complete genome sequence of Corynebacterium casei LMG S-19264T (=DSM 44701T), isolated from a smear-ripened cheese.</title>
        <authorList>
            <consortium name="US DOE Joint Genome Institute (JGI-PGF)"/>
            <person name="Walter F."/>
            <person name="Albersmeier A."/>
            <person name="Kalinowski J."/>
            <person name="Ruckert C."/>
        </authorList>
    </citation>
    <scope>NUCLEOTIDE SEQUENCE [LARGE SCALE GENOMIC DNA]</scope>
    <source>
        <strain evidence="4 5">IBRC-M 10912</strain>
    </source>
</reference>
<protein>
    <submittedName>
        <fullName evidence="4">DUF4897 domain-containing protein</fullName>
    </submittedName>
</protein>
<name>A0ABD5P0H6_9EURY</name>
<dbReference type="Proteomes" id="UP001595821">
    <property type="component" value="Unassembled WGS sequence"/>
</dbReference>
<dbReference type="GeneID" id="71854390"/>
<evidence type="ECO:0000259" key="3">
    <source>
        <dbReference type="Pfam" id="PF24036"/>
    </source>
</evidence>
<dbReference type="GO" id="GO:0005886">
    <property type="term" value="C:plasma membrane"/>
    <property type="evidence" value="ECO:0007669"/>
    <property type="project" value="UniProtKB-SubCell"/>
</dbReference>
<dbReference type="InterPro" id="IPR026371">
    <property type="entry name" value="PGF_CTERM"/>
</dbReference>
<evidence type="ECO:0000259" key="2">
    <source>
        <dbReference type="Pfam" id="PF18204"/>
    </source>
</evidence>
<keyword evidence="1" id="KW-0732">Signal</keyword>
<gene>
    <name evidence="4" type="ORF">ACFOZ7_10665</name>
</gene>
<dbReference type="InterPro" id="IPR055769">
    <property type="entry name" value="DUF7345"/>
</dbReference>
<dbReference type="GO" id="GO:0030115">
    <property type="term" value="C:S-layer"/>
    <property type="evidence" value="ECO:0007669"/>
    <property type="project" value="UniProtKB-SubCell"/>
</dbReference>
<comment type="caution">
    <text evidence="4">The sequence shown here is derived from an EMBL/GenBank/DDBJ whole genome shotgun (WGS) entry which is preliminary data.</text>
</comment>
<evidence type="ECO:0000313" key="4">
    <source>
        <dbReference type="EMBL" id="MFC4247456.1"/>
    </source>
</evidence>
<dbReference type="Pfam" id="PF18204">
    <property type="entry name" value="PGF-CTERM"/>
    <property type="match status" value="1"/>
</dbReference>
<sequence>MLAAALVTLALLGSAVGGVGGARAAETERPPQQSDSAFVVDLEGDGDATTAVTVVFDLESESDRTAFESLRQNETKRDRLENRTESRLQTVVTATAEETGREMAIEATDVSFEVDDADDRGVVTVSATWRSLAAVDGDRLILGEPFASGFAPDRTVVVRLPEGYTLENVTPVPTDRDDRRLVWNASTSLEGYEAVVTPAEASDGDSQPGFGVAVAITAIVGMALVRRRR</sequence>
<accession>A0ABD5P0H6</accession>
<evidence type="ECO:0000313" key="5">
    <source>
        <dbReference type="Proteomes" id="UP001595821"/>
    </source>
</evidence>
<dbReference type="EMBL" id="JBHSDJ010000030">
    <property type="protein sequence ID" value="MFC4247456.1"/>
    <property type="molecule type" value="Genomic_DNA"/>
</dbReference>
<feature type="domain" description="DUF7345" evidence="3">
    <location>
        <begin position="40"/>
        <end position="164"/>
    </location>
</feature>
<feature type="domain" description="PGF-CTERM archaeal protein-sorting signal" evidence="2">
    <location>
        <begin position="207"/>
        <end position="228"/>
    </location>
</feature>
<dbReference type="NCBIfam" id="TIGR04126">
    <property type="entry name" value="PGF_CTERM"/>
    <property type="match status" value="1"/>
</dbReference>
<dbReference type="RefSeq" id="WP_246966472.1">
    <property type="nucleotide sequence ID" value="NZ_CP095397.1"/>
</dbReference>
<proteinExistence type="predicted"/>
<dbReference type="AlphaFoldDB" id="A0ABD5P0H6"/>
<dbReference type="Pfam" id="PF24036">
    <property type="entry name" value="DUF7345"/>
    <property type="match status" value="1"/>
</dbReference>
<organism evidence="4 5">
    <name type="scientific">Natribaculum luteum</name>
    <dbReference type="NCBI Taxonomy" id="1586232"/>
    <lineage>
        <taxon>Archaea</taxon>
        <taxon>Methanobacteriati</taxon>
        <taxon>Methanobacteriota</taxon>
        <taxon>Stenosarchaea group</taxon>
        <taxon>Halobacteria</taxon>
        <taxon>Halobacteriales</taxon>
        <taxon>Natrialbaceae</taxon>
        <taxon>Natribaculum</taxon>
    </lineage>
</organism>
<evidence type="ECO:0000256" key="1">
    <source>
        <dbReference type="ARBA" id="ARBA00022729"/>
    </source>
</evidence>